<keyword evidence="10" id="KW-0271">Exosome</keyword>
<evidence type="ECO:0000256" key="6">
    <source>
        <dbReference type="ARBA" id="ARBA00016366"/>
    </source>
</evidence>
<dbReference type="GO" id="GO:0016075">
    <property type="term" value="P:rRNA catabolic process"/>
    <property type="evidence" value="ECO:0007669"/>
    <property type="project" value="TreeGrafter"/>
</dbReference>
<dbReference type="Gene3D" id="2.40.50.140">
    <property type="entry name" value="Nucleic acid-binding proteins"/>
    <property type="match status" value="1"/>
</dbReference>
<dbReference type="EC" id="3.1.13.1" evidence="5"/>
<dbReference type="InterPro" id="IPR033771">
    <property type="entry name" value="Rrp44_CSD1"/>
</dbReference>
<evidence type="ECO:0000313" key="18">
    <source>
        <dbReference type="Proteomes" id="UP000827092"/>
    </source>
</evidence>
<evidence type="ECO:0000256" key="8">
    <source>
        <dbReference type="ARBA" id="ARBA00022722"/>
    </source>
</evidence>
<dbReference type="FunFam" id="3.40.50.1010:FF:000021">
    <property type="entry name" value="DIS3-like exonuclease 1 isoform X1"/>
    <property type="match status" value="1"/>
</dbReference>
<comment type="caution">
    <text evidence="17">The sequence shown here is derived from an EMBL/GenBank/DDBJ whole genome shotgun (WGS) entry which is preliminary data.</text>
</comment>
<evidence type="ECO:0000256" key="12">
    <source>
        <dbReference type="ARBA" id="ARBA00022842"/>
    </source>
</evidence>
<keyword evidence="7" id="KW-0963">Cytoplasm</keyword>
<proteinExistence type="inferred from homology"/>
<feature type="domain" description="RNB" evidence="16">
    <location>
        <begin position="466"/>
        <end position="821"/>
    </location>
</feature>
<evidence type="ECO:0000313" key="17">
    <source>
        <dbReference type="EMBL" id="KAG8200840.1"/>
    </source>
</evidence>
<organism evidence="17 18">
    <name type="scientific">Oedothorax gibbosus</name>
    <dbReference type="NCBI Taxonomy" id="931172"/>
    <lineage>
        <taxon>Eukaryota</taxon>
        <taxon>Metazoa</taxon>
        <taxon>Ecdysozoa</taxon>
        <taxon>Arthropoda</taxon>
        <taxon>Chelicerata</taxon>
        <taxon>Arachnida</taxon>
        <taxon>Araneae</taxon>
        <taxon>Araneomorphae</taxon>
        <taxon>Entelegynae</taxon>
        <taxon>Araneoidea</taxon>
        <taxon>Linyphiidae</taxon>
        <taxon>Erigoninae</taxon>
        <taxon>Oedothorax</taxon>
    </lineage>
</organism>
<evidence type="ECO:0000256" key="14">
    <source>
        <dbReference type="RuleBase" id="RU003901"/>
    </source>
</evidence>
<keyword evidence="18" id="KW-1185">Reference proteome</keyword>
<dbReference type="EMBL" id="JAFNEN010000013">
    <property type="protein sequence ID" value="KAG8200840.1"/>
    <property type="molecule type" value="Genomic_DNA"/>
</dbReference>
<feature type="region of interest" description="Disordered" evidence="15">
    <location>
        <begin position="985"/>
        <end position="1009"/>
    </location>
</feature>
<evidence type="ECO:0000256" key="15">
    <source>
        <dbReference type="SAM" id="MobiDB-lite"/>
    </source>
</evidence>
<name>A0AAV6VXM1_9ARAC</name>
<accession>A0AAV6VXM1</accession>
<comment type="similarity">
    <text evidence="4 14">Belongs to the RNR ribonuclease family.</text>
</comment>
<protein>
    <recommendedName>
        <fullName evidence="6">DIS3-like exonuclease 1</fullName>
        <ecNumber evidence="5">3.1.13.1</ecNumber>
    </recommendedName>
</protein>
<keyword evidence="9" id="KW-0378">Hydrolase</keyword>
<gene>
    <name evidence="17" type="ORF">JTE90_006416</name>
</gene>
<dbReference type="InterPro" id="IPR033770">
    <property type="entry name" value="RRP44_S1"/>
</dbReference>
<evidence type="ECO:0000256" key="7">
    <source>
        <dbReference type="ARBA" id="ARBA00022490"/>
    </source>
</evidence>
<keyword evidence="13" id="KW-0694">RNA-binding</keyword>
<dbReference type="GO" id="GO:0003723">
    <property type="term" value="F:RNA binding"/>
    <property type="evidence" value="ECO:0007669"/>
    <property type="project" value="UniProtKB-KW"/>
</dbReference>
<dbReference type="InterPro" id="IPR001900">
    <property type="entry name" value="RNase_II/R"/>
</dbReference>
<dbReference type="PANTHER" id="PTHR23355">
    <property type="entry name" value="RIBONUCLEASE"/>
    <property type="match status" value="1"/>
</dbReference>
<evidence type="ECO:0000256" key="10">
    <source>
        <dbReference type="ARBA" id="ARBA00022835"/>
    </source>
</evidence>
<dbReference type="InterPro" id="IPR012340">
    <property type="entry name" value="NA-bd_OB-fold"/>
</dbReference>
<dbReference type="InterPro" id="IPR041505">
    <property type="entry name" value="Dis3_CSD2"/>
</dbReference>
<dbReference type="PANTHER" id="PTHR23355:SF30">
    <property type="entry name" value="DIS3-LIKE EXONUCLEASE 1"/>
    <property type="match status" value="1"/>
</dbReference>
<evidence type="ECO:0000256" key="3">
    <source>
        <dbReference type="ARBA" id="ARBA00004496"/>
    </source>
</evidence>
<dbReference type="Pfam" id="PF17215">
    <property type="entry name" value="Rrp44_S1"/>
    <property type="match status" value="1"/>
</dbReference>
<reference evidence="17 18" key="1">
    <citation type="journal article" date="2022" name="Nat. Ecol. Evol.">
        <title>A masculinizing supergene underlies an exaggerated male reproductive morph in a spider.</title>
        <authorList>
            <person name="Hendrickx F."/>
            <person name="De Corte Z."/>
            <person name="Sonet G."/>
            <person name="Van Belleghem S.M."/>
            <person name="Kostlbacher S."/>
            <person name="Vangestel C."/>
        </authorList>
    </citation>
    <scope>NUCLEOTIDE SEQUENCE [LARGE SCALE GENOMIC DNA]</scope>
    <source>
        <strain evidence="17">W744_W776</strain>
    </source>
</reference>
<dbReference type="GO" id="GO:0006402">
    <property type="term" value="P:mRNA catabolic process"/>
    <property type="evidence" value="ECO:0007669"/>
    <property type="project" value="TreeGrafter"/>
</dbReference>
<comment type="catalytic activity">
    <reaction evidence="1">
        <text>Exonucleolytic cleavage in the 3'- to 5'-direction to yield nucleoside 5'-phosphates.</text>
        <dbReference type="EC" id="3.1.13.1"/>
    </reaction>
</comment>
<sequence>MNTLTQTFKRVKLKGKSGVIIREQYLRDDIPCYSPLCQQCISDKTVPYKTSQLLTDATHYAIPCLDTIENYLEVLESQELKGFIILQSVTLKIIQNYGHRMCNRLVSICKDIRRRSIMFLNEICKDASVQRQASDSFEDWLNKCCVSAAEFYAKHLNGAIPIILITENVEVYESLIKHDSVKVCNLKEYLESMWSNVTSVMELFESLNLALTAGTVKDLSRTYDNYLTPDILEAGIKSGRFLRGHLRVNKHNASQEAFVTSSKASIKDTGDIFICGMIDRNRAIHGDEVVVEMLPREQWRSRCLKLVDNPYDSKSDSAETDSSSDSLVLPTGKVVGVLERCWRNYVATLPEEEEDSGSTVRNKERILVIPYDYRIPKIRIVTKQADNIRNKRIVVRINSWEKESQYPNGHIVQTLGDIGNLETEVQTLLIEHDAFVGEFPQNLVKELPVSTVESPWTLEAEEIAKRKDLRESHLIFSIDPKGCEDVDDALSIKKLPNGRLELGVHIADVTYFVQSLSMVDLEAQSRSTTVYLPDRRYDMLPHILSGNLCSLLGNVDRYAVSILWKLDSNYAVEDVWYGRTIIKSKYKLCYEAAQDILLGATADKMILEIPELQGLDDHSLEVRFKELKFSLSKLYHVANVIRSNRLGAGGLELNSINMKFEIDHSLASTVTEVKSAKELAIHKTVAECMIFANHWVAKKISDAFPNQAVLRRHPNPREVDLAELQTLATSRGFSLNIHSNKELAESLEKAVDSSDPCVNQIIRILATQTMNQATYCCTGVFTLPECYHYGLGLDRYTHFTSPIRRYADVMVHRLLLAAVGQTNMEVAYDSTEIERLCEHMNIKHKAAQDLEKDAQQLFLAFYFEDLNNEENSLPTLVDAVIYAIRTNGILVFIPKYGIKGAVCLCDKEKKVAYVRDEVEWMDGKLTGEEFSLTVETNVGKQRYWIFDHITVCIKVQKSRSHQRRILLDLVQKKPFTPDLNEAKNDKPDLNLFRKEPTSNDNKREDINNTAERPHDFNLYEYLNKIKALTISDIT</sequence>
<dbReference type="Pfam" id="PF17849">
    <property type="entry name" value="OB_Dis3"/>
    <property type="match status" value="1"/>
</dbReference>
<dbReference type="Gene3D" id="2.40.50.690">
    <property type="match status" value="1"/>
</dbReference>
<evidence type="ECO:0000256" key="11">
    <source>
        <dbReference type="ARBA" id="ARBA00022839"/>
    </source>
</evidence>
<dbReference type="FunFam" id="2.40.50.700:FF:000004">
    <property type="entry name" value="Exosome complex exonuclease RRP44 homolog A"/>
    <property type="match status" value="1"/>
</dbReference>
<dbReference type="Gene3D" id="2.40.50.700">
    <property type="match status" value="1"/>
</dbReference>
<keyword evidence="11" id="KW-0269">Exonuclease</keyword>
<dbReference type="PROSITE" id="PS01175">
    <property type="entry name" value="RIBONUCLEASE_II"/>
    <property type="match status" value="1"/>
</dbReference>
<dbReference type="CDD" id="cd09862">
    <property type="entry name" value="PIN_Rrp44-like"/>
    <property type="match status" value="1"/>
</dbReference>
<dbReference type="GO" id="GO:0010467">
    <property type="term" value="P:gene expression"/>
    <property type="evidence" value="ECO:0007669"/>
    <property type="project" value="UniProtKB-ARBA"/>
</dbReference>
<dbReference type="Pfam" id="PF17216">
    <property type="entry name" value="Rrp44_CSD1"/>
    <property type="match status" value="1"/>
</dbReference>
<dbReference type="Gene3D" id="3.40.50.1010">
    <property type="entry name" value="5'-nuclease"/>
    <property type="match status" value="1"/>
</dbReference>
<keyword evidence="12" id="KW-0460">Magnesium</keyword>
<keyword evidence="8" id="KW-0540">Nuclease</keyword>
<evidence type="ECO:0000256" key="4">
    <source>
        <dbReference type="ARBA" id="ARBA00005785"/>
    </source>
</evidence>
<evidence type="ECO:0000256" key="5">
    <source>
        <dbReference type="ARBA" id="ARBA00012163"/>
    </source>
</evidence>
<evidence type="ECO:0000256" key="2">
    <source>
        <dbReference type="ARBA" id="ARBA00001946"/>
    </source>
</evidence>
<dbReference type="InterPro" id="IPR050180">
    <property type="entry name" value="RNR_Ribonuclease"/>
</dbReference>
<dbReference type="InterPro" id="IPR022966">
    <property type="entry name" value="RNase_II/R_CS"/>
</dbReference>
<evidence type="ECO:0000256" key="1">
    <source>
        <dbReference type="ARBA" id="ARBA00001849"/>
    </source>
</evidence>
<dbReference type="GO" id="GO:0008859">
    <property type="term" value="F:exoribonuclease II activity"/>
    <property type="evidence" value="ECO:0007669"/>
    <property type="project" value="UniProtKB-EC"/>
</dbReference>
<evidence type="ECO:0000256" key="9">
    <source>
        <dbReference type="ARBA" id="ARBA00022801"/>
    </source>
</evidence>
<evidence type="ECO:0000259" key="16">
    <source>
        <dbReference type="SMART" id="SM00955"/>
    </source>
</evidence>
<dbReference type="Proteomes" id="UP000827092">
    <property type="component" value="Unassembled WGS sequence"/>
</dbReference>
<evidence type="ECO:0000256" key="13">
    <source>
        <dbReference type="ARBA" id="ARBA00022884"/>
    </source>
</evidence>
<dbReference type="SMART" id="SM00955">
    <property type="entry name" value="RNB"/>
    <property type="match status" value="1"/>
</dbReference>
<dbReference type="GO" id="GO:0019899">
    <property type="term" value="F:enzyme binding"/>
    <property type="evidence" value="ECO:0007669"/>
    <property type="project" value="UniProtKB-ARBA"/>
</dbReference>
<comment type="subcellular location">
    <subcellularLocation>
        <location evidence="3">Cytoplasm</location>
    </subcellularLocation>
</comment>
<dbReference type="Pfam" id="PF00773">
    <property type="entry name" value="RNB"/>
    <property type="match status" value="1"/>
</dbReference>
<dbReference type="GO" id="GO:0000177">
    <property type="term" value="C:cytoplasmic exosome (RNase complex)"/>
    <property type="evidence" value="ECO:0007669"/>
    <property type="project" value="TreeGrafter"/>
</dbReference>
<dbReference type="AlphaFoldDB" id="A0AAV6VXM1"/>
<dbReference type="SUPFAM" id="SSF50249">
    <property type="entry name" value="Nucleic acid-binding proteins"/>
    <property type="match status" value="3"/>
</dbReference>
<comment type="cofactor">
    <cofactor evidence="2">
        <name>Mg(2+)</name>
        <dbReference type="ChEBI" id="CHEBI:18420"/>
    </cofactor>
</comment>